<evidence type="ECO:0000313" key="1">
    <source>
        <dbReference type="EMBL" id="MBR7745774.1"/>
    </source>
</evidence>
<accession>A0A941I384</accession>
<dbReference type="InterPro" id="IPR019587">
    <property type="entry name" value="Polyketide_cyclase/dehydratase"/>
</dbReference>
<name>A0A941I384_9BURK</name>
<gene>
    <name evidence="1" type="ORF">KDM92_04225</name>
</gene>
<dbReference type="EMBL" id="JAGSPM010000002">
    <property type="protein sequence ID" value="MBR7745774.1"/>
    <property type="molecule type" value="Genomic_DNA"/>
</dbReference>
<comment type="caution">
    <text evidence="1">The sequence shown here is derived from an EMBL/GenBank/DDBJ whole genome shotgun (WGS) entry which is preliminary data.</text>
</comment>
<dbReference type="RefSeq" id="WP_212683146.1">
    <property type="nucleotide sequence ID" value="NZ_JAGSPM010000002.1"/>
</dbReference>
<dbReference type="CDD" id="cd07812">
    <property type="entry name" value="SRPBCC"/>
    <property type="match status" value="1"/>
</dbReference>
<sequence>MAKVEFEIEIEAPVEFVYQVSQDYSVRYDWDPFPERIALLHGASAIEKGVQVLVLARNGLKMVVEFIPVSPPSIAAIKMVSRPFFIQNFSGSWIFKANSRGSTNAKFVYVIKAKKWALPWITNYFATLYFSKIIKARLFGLKRYCQEHR</sequence>
<dbReference type="Gene3D" id="3.30.530.20">
    <property type="match status" value="1"/>
</dbReference>
<evidence type="ECO:0000313" key="2">
    <source>
        <dbReference type="Proteomes" id="UP000680158"/>
    </source>
</evidence>
<dbReference type="InterPro" id="IPR023393">
    <property type="entry name" value="START-like_dom_sf"/>
</dbReference>
<dbReference type="Pfam" id="PF10604">
    <property type="entry name" value="Polyketide_cyc2"/>
    <property type="match status" value="1"/>
</dbReference>
<dbReference type="AlphaFoldDB" id="A0A941I384"/>
<reference evidence="1 2" key="1">
    <citation type="submission" date="2021-04" db="EMBL/GenBank/DDBJ databases">
        <title>novel species isolated from subtropical streams in China.</title>
        <authorList>
            <person name="Lu H."/>
        </authorList>
    </citation>
    <scope>NUCLEOTIDE SEQUENCE [LARGE SCALE GENOMIC DNA]</scope>
    <source>
        <strain evidence="1 2">BYS107W</strain>
    </source>
</reference>
<proteinExistence type="predicted"/>
<keyword evidence="2" id="KW-1185">Reference proteome</keyword>
<dbReference type="Proteomes" id="UP000680158">
    <property type="component" value="Unassembled WGS sequence"/>
</dbReference>
<dbReference type="SUPFAM" id="SSF55961">
    <property type="entry name" value="Bet v1-like"/>
    <property type="match status" value="1"/>
</dbReference>
<organism evidence="1 2">
    <name type="scientific">Undibacterium baiyunense</name>
    <dbReference type="NCBI Taxonomy" id="2828731"/>
    <lineage>
        <taxon>Bacteria</taxon>
        <taxon>Pseudomonadati</taxon>
        <taxon>Pseudomonadota</taxon>
        <taxon>Betaproteobacteria</taxon>
        <taxon>Burkholderiales</taxon>
        <taxon>Oxalobacteraceae</taxon>
        <taxon>Undibacterium</taxon>
    </lineage>
</organism>
<protein>
    <submittedName>
        <fullName evidence="1">SRPBCC family protein</fullName>
    </submittedName>
</protein>